<name>A0A1G2EEB3_9BACT</name>
<proteinExistence type="predicted"/>
<accession>A0A1G2EEB3</accession>
<organism evidence="1 2">
    <name type="scientific">Candidatus Nealsonbacteria bacterium RIFCSPLOWO2_01_FULL_43_32</name>
    <dbReference type="NCBI Taxonomy" id="1801672"/>
    <lineage>
        <taxon>Bacteria</taxon>
        <taxon>Candidatus Nealsoniibacteriota</taxon>
    </lineage>
</organism>
<dbReference type="EMBL" id="MHMH01000019">
    <property type="protein sequence ID" value="OGZ24119.1"/>
    <property type="molecule type" value="Genomic_DNA"/>
</dbReference>
<dbReference type="STRING" id="1801672.A2896_02285"/>
<sequence>MKITICGSIAFYNEMQKTKEDLEKMGYEVKLPPSQLEDGNGQPISASQFYKIRKTSLGNETWVWDRKEEAMKRHFDKVVWSDAILVLNYDKNNIEGYVGANTLMEMGLALHLNKKIYLLNSMPEISYKEEILGMKPIIINGDLNKINNISNEKS</sequence>
<comment type="caution">
    <text evidence="1">The sequence shown here is derived from an EMBL/GenBank/DDBJ whole genome shotgun (WGS) entry which is preliminary data.</text>
</comment>
<gene>
    <name evidence="1" type="ORF">A2896_02285</name>
</gene>
<evidence type="ECO:0000313" key="1">
    <source>
        <dbReference type="EMBL" id="OGZ24119.1"/>
    </source>
</evidence>
<evidence type="ECO:0000313" key="2">
    <source>
        <dbReference type="Proteomes" id="UP000178647"/>
    </source>
</evidence>
<dbReference type="Gene3D" id="3.40.50.450">
    <property type="match status" value="1"/>
</dbReference>
<reference evidence="1 2" key="1">
    <citation type="journal article" date="2016" name="Nat. Commun.">
        <title>Thousands of microbial genomes shed light on interconnected biogeochemical processes in an aquifer system.</title>
        <authorList>
            <person name="Anantharaman K."/>
            <person name="Brown C.T."/>
            <person name="Hug L.A."/>
            <person name="Sharon I."/>
            <person name="Castelle C.J."/>
            <person name="Probst A.J."/>
            <person name="Thomas B.C."/>
            <person name="Singh A."/>
            <person name="Wilkins M.J."/>
            <person name="Karaoz U."/>
            <person name="Brodie E.L."/>
            <person name="Williams K.H."/>
            <person name="Hubbard S.S."/>
            <person name="Banfield J.F."/>
        </authorList>
    </citation>
    <scope>NUCLEOTIDE SEQUENCE [LARGE SCALE GENOMIC DNA]</scope>
</reference>
<dbReference type="Proteomes" id="UP000178647">
    <property type="component" value="Unassembled WGS sequence"/>
</dbReference>
<evidence type="ECO:0008006" key="3">
    <source>
        <dbReference type="Google" id="ProtNLM"/>
    </source>
</evidence>
<protein>
    <recommendedName>
        <fullName evidence="3">Maf-like protein</fullName>
    </recommendedName>
</protein>
<dbReference type="AlphaFoldDB" id="A0A1G2EEB3"/>